<dbReference type="InterPro" id="IPR052516">
    <property type="entry name" value="N-heterocyclic_Hydroxylase"/>
</dbReference>
<dbReference type="Gene3D" id="3.30.365.10">
    <property type="entry name" value="Aldehyde oxidase/xanthine dehydrogenase, molybdopterin binding domain"/>
    <property type="match status" value="4"/>
</dbReference>
<dbReference type="PANTHER" id="PTHR47495:SF1">
    <property type="entry name" value="BLL3820 PROTEIN"/>
    <property type="match status" value="1"/>
</dbReference>
<organism evidence="3 4">
    <name type="scientific">Roseomonas marmotae</name>
    <dbReference type="NCBI Taxonomy" id="2768161"/>
    <lineage>
        <taxon>Bacteria</taxon>
        <taxon>Pseudomonadati</taxon>
        <taxon>Pseudomonadota</taxon>
        <taxon>Alphaproteobacteria</taxon>
        <taxon>Acetobacterales</taxon>
        <taxon>Roseomonadaceae</taxon>
        <taxon>Roseomonas</taxon>
    </lineage>
</organism>
<dbReference type="SUPFAM" id="SSF56003">
    <property type="entry name" value="Molybdenum cofactor-binding domain"/>
    <property type="match status" value="2"/>
</dbReference>
<dbReference type="SMART" id="SM01008">
    <property type="entry name" value="Ald_Xan_dh_C"/>
    <property type="match status" value="1"/>
</dbReference>
<evidence type="ECO:0000313" key="3">
    <source>
        <dbReference type="EMBL" id="MBO1073803.1"/>
    </source>
</evidence>
<dbReference type="PIRSF" id="PIRSF036389">
    <property type="entry name" value="IOR_B"/>
    <property type="match status" value="1"/>
</dbReference>
<sequence length="742" mass="79053">MSAELSRRGLLGVGGALVLGFTLPLRAQEAAQPGTPPAKAPPLPGSLKTTPELDAWLRIDAQGDVTLFTGKVELGQGVKTAVMQIAAEELEVPMERIQLVSGDTGRTPNEGYTAGSQSMQESGTAIRHAAAQVRELLIGRAAEQLGLEAGSLRAEQGAVIAADGRRVSFGELVTGLDLHVKAQPESKLKAPAQFRVMGQPVPRVDIPAKVTGGAAYVQDMRPEGMLHARVVRPPAPGARLALLDSTAAEALPGVLGVVRDGSFLAVVAEREWQAIKAMRALAAGARWEGGPNLPEQSDLFAAMRALPTQSYSILDKNAPVPGTVKELRATYTRQYQAHGSIGPSCALAQFQDGVMTVWTHSQGVYPLRGALSEMLRMPAEQVRCIHVEGSGCYGHNGADDVAADAVLIARAMPGRPIRLQWMREQEQGWEPLSPAMITEAAGKLDADGRIINWDYGVWSNTHNTRPGPAGNLLAGQLLAEPFKPAAPRPAPQPAGAGDRNAIPLYTFPNAQVMHHFIPQMPLRVSALRGLGAFMNVFSIESFMDELADAAGADPVEFRLRHLEDERGRAVIQLAAEKFGWGKGKPAPGIGHGFGFARYKNYAAYCAVAAEVTVERETGRVRPLRIVAAVDAGEVVNPDGLRNQVEGAIIQSTSWTLYESVGFTPNGLTSVDWSTYPMMRFNAVPRQMDVHVIDRPGTPFLGAGETGQGPAAAAIGNAVARAAGQRLRDLPMTREKIKAAIGI</sequence>
<comment type="caution">
    <text evidence="3">The sequence shown here is derived from an EMBL/GenBank/DDBJ whole genome shotgun (WGS) entry which is preliminary data.</text>
</comment>
<dbReference type="PANTHER" id="PTHR47495">
    <property type="entry name" value="ALDEHYDE DEHYDROGENASE"/>
    <property type="match status" value="1"/>
</dbReference>
<dbReference type="InterPro" id="IPR046867">
    <property type="entry name" value="AldOxase/xan_DH_MoCoBD2"/>
</dbReference>
<feature type="compositionally biased region" description="Pro residues" evidence="1">
    <location>
        <begin position="34"/>
        <end position="44"/>
    </location>
</feature>
<dbReference type="InterPro" id="IPR037165">
    <property type="entry name" value="AldOxase/xan_DH_Mopterin-bd_sf"/>
</dbReference>
<name>A0ABS3KAY2_9PROT</name>
<accession>A0ABS3KAY2</accession>
<reference evidence="3 4" key="1">
    <citation type="submission" date="2020-09" db="EMBL/GenBank/DDBJ databases">
        <title>Roseomonas.</title>
        <authorList>
            <person name="Zhu W."/>
        </authorList>
    </citation>
    <scope>NUCLEOTIDE SEQUENCE [LARGE SCALE GENOMIC DNA]</scope>
    <source>
        <strain evidence="3 4">1311</strain>
    </source>
</reference>
<gene>
    <name evidence="3" type="ORF">IAI60_04215</name>
</gene>
<dbReference type="PROSITE" id="PS51318">
    <property type="entry name" value="TAT"/>
    <property type="match status" value="1"/>
</dbReference>
<dbReference type="InterPro" id="IPR012368">
    <property type="entry name" value="OxRdtase_Mopterin-bd_su_IorB"/>
</dbReference>
<feature type="domain" description="Aldehyde oxidase/xanthine dehydrogenase a/b hammerhead" evidence="2">
    <location>
        <begin position="211"/>
        <end position="291"/>
    </location>
</feature>
<dbReference type="Gene3D" id="3.90.1170.50">
    <property type="entry name" value="Aldehyde oxidase/xanthine dehydrogenase, a/b hammerhead"/>
    <property type="match status" value="1"/>
</dbReference>
<dbReference type="InterPro" id="IPR006311">
    <property type="entry name" value="TAT_signal"/>
</dbReference>
<dbReference type="Pfam" id="PF20256">
    <property type="entry name" value="MoCoBD_2"/>
    <property type="match status" value="2"/>
</dbReference>
<dbReference type="RefSeq" id="WP_207445396.1">
    <property type="nucleotide sequence ID" value="NZ_CP061091.1"/>
</dbReference>
<dbReference type="InterPro" id="IPR008274">
    <property type="entry name" value="AldOxase/xan_DH_MoCoBD1"/>
</dbReference>
<evidence type="ECO:0000313" key="4">
    <source>
        <dbReference type="Proteomes" id="UP001518990"/>
    </source>
</evidence>
<proteinExistence type="predicted"/>
<dbReference type="InterPro" id="IPR000674">
    <property type="entry name" value="Ald_Oxase/Xan_DH_a/b"/>
</dbReference>
<evidence type="ECO:0000259" key="2">
    <source>
        <dbReference type="SMART" id="SM01008"/>
    </source>
</evidence>
<feature type="region of interest" description="Disordered" evidence="1">
    <location>
        <begin position="29"/>
        <end position="49"/>
    </location>
</feature>
<evidence type="ECO:0000256" key="1">
    <source>
        <dbReference type="SAM" id="MobiDB-lite"/>
    </source>
</evidence>
<protein>
    <submittedName>
        <fullName evidence="3">Xanthine dehydrogenase family protein molybdopterin-binding subunit</fullName>
    </submittedName>
</protein>
<dbReference type="EMBL" id="JACTNF010000003">
    <property type="protein sequence ID" value="MBO1073803.1"/>
    <property type="molecule type" value="Genomic_DNA"/>
</dbReference>
<dbReference type="Pfam" id="PF02738">
    <property type="entry name" value="MoCoBD_1"/>
    <property type="match status" value="2"/>
</dbReference>
<keyword evidence="4" id="KW-1185">Reference proteome</keyword>
<dbReference type="Proteomes" id="UP001518990">
    <property type="component" value="Unassembled WGS sequence"/>
</dbReference>